<proteinExistence type="predicted"/>
<sequence>MIQNKRIFLYDLKLETFYDSNDSGYGDFNGLKQKIDYLTFLDVNCVVIEDILKHYENKFELEKVNFNYGSIEDFKELKKALDLKNIDLAITLNLTKIKQSATNLNNYENLYRKANLEKTQELTILDTYIKNENKYLNLNTIASFVEEFKKVINFYNNLNIQTLILEDFDFLIEDKKLNKQNRFQFLVDIFKIVKKINVNIKVILKSHKFKKEAYLSLIKFNEKFNCFDYLYLTHLSLNNLNTHLKWAQKMPLNYQELFNQFKLFINQSNVILALGSDQVGRITSRWGSENSYLFETIKTFNLFLMSSKNSIAIYYGDEFGILRAKIPINYQFNNPDFNEEKRFIQTKNISKETYYLAQSYQNKWTSHTWMAWNNSYCSGASNRGNGNIFNSIDFQNNNVENQLNNKYSALNFFKKSIRFIFYKYKDFFLDQNTKIEYDFSKEGYIKIFHKNLIQDKSIIFIINLSKNSLRSNHYDNNYKILLTTYANKFYASIPEFLMPYESLVLISERKQ</sequence>
<dbReference type="EMBL" id="VFSY01000026">
    <property type="protein sequence ID" value="TPI01499.1"/>
    <property type="molecule type" value="Genomic_DNA"/>
</dbReference>
<protein>
    <submittedName>
        <fullName evidence="2">Glucan 1,6-alpha-glucosidase</fullName>
    </submittedName>
</protein>
<evidence type="ECO:0000259" key="1">
    <source>
        <dbReference type="Pfam" id="PF00128"/>
    </source>
</evidence>
<organism evidence="2 3">
    <name type="scientific">Mycoplasma struthionis</name>
    <dbReference type="NCBI Taxonomy" id="538220"/>
    <lineage>
        <taxon>Bacteria</taxon>
        <taxon>Bacillati</taxon>
        <taxon>Mycoplasmatota</taxon>
        <taxon>Mollicutes</taxon>
        <taxon>Mycoplasmataceae</taxon>
        <taxon>Mycoplasma</taxon>
    </lineage>
</organism>
<evidence type="ECO:0000313" key="3">
    <source>
        <dbReference type="Proteomes" id="UP000317904"/>
    </source>
</evidence>
<accession>A0A502M258</accession>
<feature type="domain" description="Glycosyl hydrolase family 13 catalytic" evidence="1">
    <location>
        <begin position="16"/>
        <end position="88"/>
    </location>
</feature>
<dbReference type="PANTHER" id="PTHR10357:SF225">
    <property type="entry name" value="MALTASE 1-LIKE PROTEIN"/>
    <property type="match status" value="1"/>
</dbReference>
<dbReference type="PANTHER" id="PTHR10357">
    <property type="entry name" value="ALPHA-AMYLASE FAMILY MEMBER"/>
    <property type="match status" value="1"/>
</dbReference>
<gene>
    <name evidence="2" type="ORF">FJM01_02525</name>
</gene>
<comment type="caution">
    <text evidence="2">The sequence shown here is derived from an EMBL/GenBank/DDBJ whole genome shotgun (WGS) entry which is preliminary data.</text>
</comment>
<dbReference type="GO" id="GO:0005975">
    <property type="term" value="P:carbohydrate metabolic process"/>
    <property type="evidence" value="ECO:0007669"/>
    <property type="project" value="InterPro"/>
</dbReference>
<dbReference type="SUPFAM" id="SSF51445">
    <property type="entry name" value="(Trans)glycosidases"/>
    <property type="match status" value="1"/>
</dbReference>
<feature type="domain" description="Glycosyl hydrolase family 13 catalytic" evidence="1">
    <location>
        <begin position="232"/>
        <end position="418"/>
    </location>
</feature>
<dbReference type="AlphaFoldDB" id="A0A502M258"/>
<dbReference type="RefSeq" id="WP_140701233.1">
    <property type="nucleotide sequence ID" value="NZ_VFSY01000026.1"/>
</dbReference>
<dbReference type="InterPro" id="IPR006047">
    <property type="entry name" value="GH13_cat_dom"/>
</dbReference>
<name>A0A502M258_9MOLU</name>
<reference evidence="2 3" key="1">
    <citation type="submission" date="2019-06" db="EMBL/GenBank/DDBJ databases">
        <title>A comparative genomics study of ostrich specific Mycoplasmas.</title>
        <authorList>
            <person name="Botes A."/>
            <person name="Nel T."/>
        </authorList>
    </citation>
    <scope>NUCLEOTIDE SEQUENCE [LARGE SCALE GENOMIC DNA]</scope>
    <source>
        <strain evidence="2 3">Ms01</strain>
    </source>
</reference>
<evidence type="ECO:0000313" key="2">
    <source>
        <dbReference type="EMBL" id="TPI01499.1"/>
    </source>
</evidence>
<dbReference type="Pfam" id="PF00128">
    <property type="entry name" value="Alpha-amylase"/>
    <property type="match status" value="2"/>
</dbReference>
<dbReference type="InterPro" id="IPR017853">
    <property type="entry name" value="GH"/>
</dbReference>
<dbReference type="Proteomes" id="UP000317904">
    <property type="component" value="Unassembled WGS sequence"/>
</dbReference>
<dbReference type="Gene3D" id="3.20.20.80">
    <property type="entry name" value="Glycosidases"/>
    <property type="match status" value="1"/>
</dbReference>